<dbReference type="EMBL" id="CAKMMF010000009">
    <property type="protein sequence ID" value="CAH1203819.1"/>
    <property type="molecule type" value="Genomic_DNA"/>
</dbReference>
<evidence type="ECO:0000313" key="3">
    <source>
        <dbReference type="Proteomes" id="UP000838686"/>
    </source>
</evidence>
<dbReference type="Proteomes" id="UP000838686">
    <property type="component" value="Unassembled WGS sequence"/>
</dbReference>
<comment type="caution">
    <text evidence="2">The sequence shown here is derived from an EMBL/GenBank/DDBJ whole genome shotgun (WGS) entry which is preliminary data.</text>
</comment>
<gene>
    <name evidence="2" type="ORF">PAECIP111893_02080</name>
</gene>
<evidence type="ECO:0000313" key="2">
    <source>
        <dbReference type="EMBL" id="CAH1203819.1"/>
    </source>
</evidence>
<protein>
    <recommendedName>
        <fullName evidence="1">Aminoglycoside phosphotransferase domain-containing protein</fullName>
    </recommendedName>
</protein>
<dbReference type="InterPro" id="IPR047175">
    <property type="entry name" value="CotS-like"/>
</dbReference>
<reference evidence="2" key="1">
    <citation type="submission" date="2022-01" db="EMBL/GenBank/DDBJ databases">
        <authorList>
            <person name="Criscuolo A."/>
        </authorList>
    </citation>
    <scope>NUCLEOTIDE SEQUENCE</scope>
    <source>
        <strain evidence="2">CIP111893</strain>
    </source>
</reference>
<proteinExistence type="predicted"/>
<dbReference type="InterPro" id="IPR011009">
    <property type="entry name" value="Kinase-like_dom_sf"/>
</dbReference>
<evidence type="ECO:0000259" key="1">
    <source>
        <dbReference type="Pfam" id="PF01636"/>
    </source>
</evidence>
<feature type="domain" description="Aminoglycoside phosphotransferase" evidence="1">
    <location>
        <begin position="29"/>
        <end position="271"/>
    </location>
</feature>
<dbReference type="RefSeq" id="WP_290370367.1">
    <property type="nucleotide sequence ID" value="NZ_CAKMMF010000009.1"/>
</dbReference>
<dbReference type="PANTHER" id="PTHR39179:SF3">
    <property type="entry name" value="COTS-RELATED PROTEIN"/>
    <property type="match status" value="1"/>
</dbReference>
<dbReference type="SUPFAM" id="SSF56112">
    <property type="entry name" value="Protein kinase-like (PK-like)"/>
    <property type="match status" value="1"/>
</dbReference>
<sequence length="335" mass="38838">MSKKSVSSIAKQFGIKVVGHKQIRKGIFRIIAQNGRTYSLKRMPRPLARLKWIDRMLLRCNNKGRGLRLVWRNPRTPIGRKLYATSSKNELYVLNPWIAGRKPSPRSLGDMRACGIALGRLHTAGRNGLKGYFAYSQIRTWPQTLQAQQRYLQNKIAKANRNGFGSTAINRFIQLHGKEILQYSTKARALLRSSGYFSYRNRPRTHGVLCHGDGGPSNFIMNAKGTHLLDFETMHVDLRAYDLYRVIYNSCKDHQWDFRIARAILNGYRQVAKLSKTDYKLIRIWLRFPRSTYLVLSPFKRIPLTKKRLQWALSSERRLGPFLQKLDNYAARNSL</sequence>
<name>A0ABM9C5N9_9BACL</name>
<dbReference type="Gene3D" id="3.30.200.20">
    <property type="entry name" value="Phosphorylase Kinase, domain 1"/>
    <property type="match status" value="1"/>
</dbReference>
<organism evidence="2 3">
    <name type="scientific">Paenibacillus plantiphilus</name>
    <dbReference type="NCBI Taxonomy" id="2905650"/>
    <lineage>
        <taxon>Bacteria</taxon>
        <taxon>Bacillati</taxon>
        <taxon>Bacillota</taxon>
        <taxon>Bacilli</taxon>
        <taxon>Bacillales</taxon>
        <taxon>Paenibacillaceae</taxon>
        <taxon>Paenibacillus</taxon>
    </lineage>
</organism>
<dbReference type="PANTHER" id="PTHR39179">
    <property type="entry name" value="SPORE COAT PROTEIN I"/>
    <property type="match status" value="1"/>
</dbReference>
<accession>A0ABM9C5N9</accession>
<dbReference type="Pfam" id="PF01636">
    <property type="entry name" value="APH"/>
    <property type="match status" value="1"/>
</dbReference>
<dbReference type="InterPro" id="IPR002575">
    <property type="entry name" value="Aminoglycoside_PTrfase"/>
</dbReference>
<keyword evidence="3" id="KW-1185">Reference proteome</keyword>
<dbReference type="Gene3D" id="3.90.1200.10">
    <property type="match status" value="1"/>
</dbReference>